<name>A0ABS2G699_9FIRM</name>
<evidence type="ECO:0000256" key="1">
    <source>
        <dbReference type="SAM" id="Phobius"/>
    </source>
</evidence>
<dbReference type="Proteomes" id="UP000729290">
    <property type="component" value="Unassembled WGS sequence"/>
</dbReference>
<proteinExistence type="predicted"/>
<feature type="transmembrane region" description="Helical" evidence="1">
    <location>
        <begin position="56"/>
        <end position="75"/>
    </location>
</feature>
<keyword evidence="1" id="KW-0812">Transmembrane</keyword>
<dbReference type="RefSeq" id="WP_205133168.1">
    <property type="nucleotide sequence ID" value="NZ_JACSNT010000004.1"/>
</dbReference>
<dbReference type="EMBL" id="JACSNV010000002">
    <property type="protein sequence ID" value="MBM6876976.1"/>
    <property type="molecule type" value="Genomic_DNA"/>
</dbReference>
<reference evidence="2 3" key="1">
    <citation type="journal article" date="2021" name="Sci. Rep.">
        <title>The distribution of antibiotic resistance genes in chicken gut microbiota commensals.</title>
        <authorList>
            <person name="Juricova H."/>
            <person name="Matiasovicova J."/>
            <person name="Kubasova T."/>
            <person name="Cejkova D."/>
            <person name="Rychlik I."/>
        </authorList>
    </citation>
    <scope>NUCLEOTIDE SEQUENCE [LARGE SCALE GENOMIC DNA]</scope>
    <source>
        <strain evidence="2 3">An431b</strain>
    </source>
</reference>
<protein>
    <submittedName>
        <fullName evidence="2">SdpI family protein</fullName>
    </submittedName>
</protein>
<keyword evidence="1" id="KW-0472">Membrane</keyword>
<feature type="transmembrane region" description="Helical" evidence="1">
    <location>
        <begin position="82"/>
        <end position="102"/>
    </location>
</feature>
<evidence type="ECO:0000313" key="2">
    <source>
        <dbReference type="EMBL" id="MBM6876976.1"/>
    </source>
</evidence>
<accession>A0ABS2G699</accession>
<organism evidence="2 3">
    <name type="scientific">Anaerotignum lactatifermentans</name>
    <dbReference type="NCBI Taxonomy" id="160404"/>
    <lineage>
        <taxon>Bacteria</taxon>
        <taxon>Bacillati</taxon>
        <taxon>Bacillota</taxon>
        <taxon>Clostridia</taxon>
        <taxon>Lachnospirales</taxon>
        <taxon>Anaerotignaceae</taxon>
        <taxon>Anaerotignum</taxon>
    </lineage>
</organism>
<dbReference type="Pfam" id="PF13630">
    <property type="entry name" value="SdpI"/>
    <property type="match status" value="1"/>
</dbReference>
<gene>
    <name evidence="2" type="ORF">H9X83_02225</name>
</gene>
<evidence type="ECO:0000313" key="3">
    <source>
        <dbReference type="Proteomes" id="UP000729290"/>
    </source>
</evidence>
<keyword evidence="1" id="KW-1133">Transmembrane helix</keyword>
<comment type="caution">
    <text evidence="2">The sequence shown here is derived from an EMBL/GenBank/DDBJ whole genome shotgun (WGS) entry which is preliminary data.</text>
</comment>
<keyword evidence="3" id="KW-1185">Reference proteome</keyword>
<dbReference type="InterPro" id="IPR025962">
    <property type="entry name" value="SdpI/YhfL"/>
</dbReference>
<sequence length="125" mass="14260">MFCSVLLLPGTMVFFGRWFLRRPPQNINAVFGYRTKMSMKNKETWAFAHKYCGRLWYRWGKVLLVLSFFAMLAVIWKSVNTIGLAGGILCAVQLVFLVGVVFPTEKALKNTFDAKGSRRDKSIGE</sequence>